<feature type="domain" description="Beta-lactamase-related" evidence="1">
    <location>
        <begin position="140"/>
        <end position="454"/>
    </location>
</feature>
<keyword evidence="3" id="KW-1185">Reference proteome</keyword>
<dbReference type="EMBL" id="QHKM01000002">
    <property type="protein sequence ID" value="RAK68268.1"/>
    <property type="molecule type" value="Genomic_DNA"/>
</dbReference>
<sequence length="466" mass="51657">MLGCCLPAAARAQAQQLRARYDAVSQRLLAAFNTGDPLNLYALTAPAYQARMSAAAFAAGTRKFYVQTGAWETVQFREAQAEGLTYTARFERETEILFLQLDEQDRIVRFHFKPEPVVRTTKAGRVPTDNPLATGTDSLVERLVRPYIQQGHTAGLALAVIERGTVRCYSYGEVQRGSGRLPDPRTTIFEIGSVTKTFTALLLARQVLRGQMRLPDPVNRYLPDSLPTLAYQGSPITLLTLANHTSGLPRLPANIYQGSVDPADPYRHYGPDSLYRFLMRYRPAERPGSQFAYSNLGAGLLGHLLARQAHRSFAQLVRRRLCRPLDLPDTWLELPDAARPRLAQGYDEKGAPTAAWHLAALQGSGAVKSTLRDMVRYTRAQLGQVRTPLARAIELSHQETFRSPDHAMALGWRMARQPARTYWHHSGGTGGARSFVGFDVQHQRGVVVLANAAEDVTAIGQALLER</sequence>
<dbReference type="Gene3D" id="3.40.710.10">
    <property type="entry name" value="DD-peptidase/beta-lactamase superfamily"/>
    <property type="match status" value="1"/>
</dbReference>
<reference evidence="3" key="1">
    <citation type="submission" date="2018-05" db="EMBL/GenBank/DDBJ databases">
        <authorList>
            <person name="Nie L."/>
        </authorList>
    </citation>
    <scope>NUCLEOTIDE SEQUENCE [LARGE SCALE GENOMIC DNA]</scope>
    <source>
        <strain evidence="3">NL</strain>
    </source>
</reference>
<protein>
    <recommendedName>
        <fullName evidence="1">Beta-lactamase-related domain-containing protein</fullName>
    </recommendedName>
</protein>
<name>A0A328BTB0_9BACT</name>
<dbReference type="InterPro" id="IPR012338">
    <property type="entry name" value="Beta-lactam/transpept-like"/>
</dbReference>
<evidence type="ECO:0000259" key="1">
    <source>
        <dbReference type="Pfam" id="PF00144"/>
    </source>
</evidence>
<evidence type="ECO:0000313" key="3">
    <source>
        <dbReference type="Proteomes" id="UP000248553"/>
    </source>
</evidence>
<accession>A0A328BTB0</accession>
<proteinExistence type="predicted"/>
<dbReference type="AlphaFoldDB" id="A0A328BTB0"/>
<dbReference type="Pfam" id="PF00144">
    <property type="entry name" value="Beta-lactamase"/>
    <property type="match status" value="1"/>
</dbReference>
<dbReference type="InterPro" id="IPR050491">
    <property type="entry name" value="AmpC-like"/>
</dbReference>
<dbReference type="SUPFAM" id="SSF56601">
    <property type="entry name" value="beta-lactamase/transpeptidase-like"/>
    <property type="match status" value="1"/>
</dbReference>
<gene>
    <name evidence="2" type="ORF">DLM85_09575</name>
</gene>
<dbReference type="PANTHER" id="PTHR46825:SF8">
    <property type="entry name" value="BETA-LACTAMASE-RELATED"/>
    <property type="match status" value="1"/>
</dbReference>
<comment type="caution">
    <text evidence="2">The sequence shown here is derived from an EMBL/GenBank/DDBJ whole genome shotgun (WGS) entry which is preliminary data.</text>
</comment>
<evidence type="ECO:0000313" key="2">
    <source>
        <dbReference type="EMBL" id="RAK68268.1"/>
    </source>
</evidence>
<organism evidence="2 3">
    <name type="scientific">Hymenobacter edaphi</name>
    <dbReference type="NCBI Taxonomy" id="2211146"/>
    <lineage>
        <taxon>Bacteria</taxon>
        <taxon>Pseudomonadati</taxon>
        <taxon>Bacteroidota</taxon>
        <taxon>Cytophagia</taxon>
        <taxon>Cytophagales</taxon>
        <taxon>Hymenobacteraceae</taxon>
        <taxon>Hymenobacter</taxon>
    </lineage>
</organism>
<dbReference type="InterPro" id="IPR001466">
    <property type="entry name" value="Beta-lactam-related"/>
</dbReference>
<dbReference type="Proteomes" id="UP000248553">
    <property type="component" value="Unassembled WGS sequence"/>
</dbReference>
<dbReference type="PANTHER" id="PTHR46825">
    <property type="entry name" value="D-ALANYL-D-ALANINE-CARBOXYPEPTIDASE/ENDOPEPTIDASE AMPH"/>
    <property type="match status" value="1"/>
</dbReference>